<feature type="region of interest" description="Disordered" evidence="1">
    <location>
        <begin position="688"/>
        <end position="711"/>
    </location>
</feature>
<evidence type="ECO:0000313" key="4">
    <source>
        <dbReference type="EMBL" id="ANB72465.1"/>
    </source>
</evidence>
<dbReference type="Pfam" id="PF15645">
    <property type="entry name" value="Tox-PLDMTX"/>
    <property type="match status" value="1"/>
</dbReference>
<dbReference type="InterPro" id="IPR037040">
    <property type="entry name" value="CNF_Rho-act_sf"/>
</dbReference>
<dbReference type="InterPro" id="IPR008430">
    <property type="entry name" value="CNF_Rho-act"/>
</dbReference>
<accession>A0A160FJK5</accession>
<feature type="region of interest" description="Disordered" evidence="1">
    <location>
        <begin position="454"/>
        <end position="477"/>
    </location>
</feature>
<dbReference type="InterPro" id="IPR013320">
    <property type="entry name" value="ConA-like_dom_sf"/>
</dbReference>
<gene>
    <name evidence="4" type="ORF">AYM40_08895</name>
</gene>
<feature type="compositionally biased region" description="Basic residues" evidence="1">
    <location>
        <begin position="18"/>
        <end position="32"/>
    </location>
</feature>
<keyword evidence="5" id="KW-1185">Reference proteome</keyword>
<evidence type="ECO:0000256" key="1">
    <source>
        <dbReference type="SAM" id="MobiDB-lite"/>
    </source>
</evidence>
<dbReference type="KEGG" id="buz:AYM40_08895"/>
<dbReference type="Gene3D" id="3.10.670.10">
    <property type="entry name" value="Secreted effector protein ssei"/>
    <property type="match status" value="1"/>
</dbReference>
<dbReference type="SUPFAM" id="SSF64438">
    <property type="entry name" value="CNF1/YfiH-like putative cysteine hydrolases"/>
    <property type="match status" value="1"/>
</dbReference>
<feature type="domain" description="Cytotoxic necrotizing factor Rho-activating" evidence="2">
    <location>
        <begin position="1879"/>
        <end position="2058"/>
    </location>
</feature>
<dbReference type="Pfam" id="PF05785">
    <property type="entry name" value="CNF1"/>
    <property type="match status" value="2"/>
</dbReference>
<dbReference type="InterPro" id="IPR013783">
    <property type="entry name" value="Ig-like_fold"/>
</dbReference>
<dbReference type="Gene3D" id="2.60.40.10">
    <property type="entry name" value="Immunoglobulins"/>
    <property type="match status" value="1"/>
</dbReference>
<evidence type="ECO:0000259" key="2">
    <source>
        <dbReference type="Pfam" id="PF05785"/>
    </source>
</evidence>
<dbReference type="Gene3D" id="2.60.120.200">
    <property type="match status" value="1"/>
</dbReference>
<sequence length="2784" mass="308677">MRSYTEDERVDGRQNAGTKKRTRKRARKRTRTGNRAIRVADLIGQDGAWNFDEFDAVPYLITQIPGWAGSGLALEVEANGIPTQRFGGDGGDAIRVRLRNNGLRDAHYSAVVNGTEVPVRDDGNCFFYAVWEALQDHRHEAAAHRIFNGREPLTRLEAARYFRRAIREYVIQNPERFNEITGSLTGADEAEEVFFDAPEHAEWLPEPVSQMASASTRNRAASTELSRTLFHLGNQATDWIGQSALTRILFQQLSAFSPVLSFYASYAVSAYRLVTALIRRDVLDGLMQTLLMLPYQLLSPPMCLLAIAEQTKRYIDSVLGWDDIQSLDADDKDQRETIYMCVGIVALITQYLYFKRTKIAFPETELGKKLVGMFGLLKRATQGYAVLQTLVDTVPVPSTTEPNAVVDPNALGYDPHDYRVQKSAAEKQWQRRHARIQKRLAIVERQEQLAEIRSRASKAAGGASNGDTGTPAPARSGAADAAVSKPLIVAGAVAASHTVVNMGAGAADVVERSALLADQEIAAVATTSRVQSLVRKSPLAGGVVGAAAAAGYGLYRLVIWLEQVYGAQDPVPDVNAGMASQAVASGNQTNSSYGRTEYTSQKSPHPDLTQPPLNELAQVTDGVSQTIHEPWPFDTLPDEMVNDFVVKLTQADADFLAVGQPGGTDAAELSPEEMDFVLHTSEEWMADGAEAEPSSLQRQRRSADADERSSRVTRVTHELDSWISSNWPVSDSFHPDSEDEMTRAGEGVYRAGNGNAYLLVGGGYWKFEDQGLVFGKLVNEKSGGSFTLQRSSPNFIWGFGKGDRAALNLGPIPDVDIPKPAVISASLISQVEKDWAGEGAGTTPRGGFRFLDGLFQDRERNLFLVVNNIYWPFRFMADKTMGEICHGTKGCLNVLFDGGEWCAQSETIERLPAKEHVIDGLFLYAVYSDSVQNNLKKIIKTIMLDRVEIRYSDFLNAVRIQLEAWFEKESQAAFSPEIPEIMLAKSEIENRIHGVKYQGRRDWREVPRPALEYYNEEIRDALVNDYQNSLSSERVDKDLFTEALLDQEAGTRFLLVRKDISRKIVKIDVKARILREEIIAMAGKMQTTAAELQSAQTLSDFINDSSADMNVLLPESFILKSSLENKIVQYRKLHWDLGLRRSGKSIELGELGHQRERLKKELRDYDSSVQVEEEKFLAYQKGIVSAILGIGSIFFKARPANDVDSQLRASRIAYLSVLFNQSSQQLRLAGVERVAYSREELKQLHASDAAMHYLHEILPTLQEYIALQHSLPLEKIREIPLRHDYRDILAAQIETARFYLSKVEGRTDEIPEEAALAAYFEKLESHAVADGWFVRTAAFIYRKIECPESAVEPGRFHPDQVILKFLTDKSKMGPFGSLGMQPDGYVPFAGFKDSKNFLTQREFTDQFADYVDKYSKYESAVVSTSMMISSGLSLLQMYGNFVEFYRFDFQDVRTLSKVAGGLSFVKLHNGDWLMVACLTGAVMVKYIEDREMASNLYLNEIRTDPYRRRYMGGKELFNIYDYNFNMPFKGPKITSDRDVMRWDDLRKILIIPLFGNNTALNNPNRPLRLVAFKSKIDREVSGLLLDEIKKYVNENIDEMAVAAKNTLYIPSFWQKLAIMFVPFYGEIYTSETDRKYSPNISQLIFDSLTVFAALGSMILSGVAVTKNLFDQIANAVWAARAGGLTGSALVKSVLTRLPGLGLMALKESMRIVAWGLYDLLEPVPLKSLAGPVLKGLLKPSKLRPGRGLNEFADAVFVPPARTFGAGGGINKVWRADNIKLNDLIEGSGPLDRGVYRAQTSANPAPQDSFGYVEIDSMVYRVDWDNYAGTWRVMDPDHPGQLGHGIPVRRSQDNRWIKHDGLPAQGASSSLVDAGKNVELKGGDISPLAGKGVLFGKITRTPDVEFTFVRNDAVTDTTATPARKFSMAEVTDENGALHGVIETWSGEQVTSKARNGPALGLWGDKFSLDADFSVMEVSNGKSGTVGISIPFDQLREGKPIVISSGELTGCSMIYAVDDNKFYAYHAGQSPGDSKWLTGKHGAASIYKAHLSLTGKSLPDVQIAPGNIRDKNGMVRLDCDELLDNAGTSLRGNDVLVDMISTYHKGTINYFGKYIPGEVDAMVTNAKANVNSFDYNKIKSDPYGSRVGIAYALLVKKSGRVKVATYSEDMSILMKNGEINYNVLDNSEYVLNDFEEDFNARTFEPARSIDVSTIPRGENVERIKEILDLLLKYSTEITGSVRRSSNGFKGSVRRLSDLFEGGKKSEFANNFNPVGIPQEAVEKLEELRNLVSEGSVSTYVRAMNYWENAGAMSERYFVFILDLTNLKFVIDATAGQLSAHPIAGPLVESEEDWVIRYQKALENTTVTIKYKDFATYEEALEFSPAYPVEARTFIDNAILLREADWYRQERASPGDVSPALAIQGDFGPEPTESGVEDAPAAVDDMPHAFTGVLGADQASLTLSWTAPANRPVAYYLYRGHTQLATLPGDATSYVDNEFGEITNGNYASYYVLVTKRVLTMIPVHVKLTYLRPDSDLASGLIHFFSFDDGLADVIVPGVSVQPFDIASEAFHTQVADRFRGQAMQVTSQNINEGALNGMKLADDISTHPQFSIGFWFNSNGVQNDSPVLGNKDWASVQNAGFMVSHLRNGMFQFNIGDGSKGVDKVIGFLDTGWVYVAMTVDTGARMATAYVFDPVDGLRTVKLSLVGIDVEKIRGVYSTIGFNEDARGDYYSRGQGVPGTMVYDEVAMWNRVLTEQEVLSLSTPTRSLSVSQPGPDEVVFVNRPRL</sequence>
<dbReference type="STRING" id="1804984.AYM40_08895"/>
<feature type="domain" description="Cytotoxic necrotizing factor Rho-activating" evidence="2">
    <location>
        <begin position="2090"/>
        <end position="2178"/>
    </location>
</feature>
<feature type="compositionally biased region" description="Basic and acidic residues" evidence="1">
    <location>
        <begin position="1"/>
        <end position="12"/>
    </location>
</feature>
<feature type="region of interest" description="Disordered" evidence="1">
    <location>
        <begin position="1"/>
        <end position="32"/>
    </location>
</feature>
<dbReference type="OrthoDB" id="9069767at2"/>
<reference evidence="4 5" key="1">
    <citation type="journal article" date="2016" name="Gene">
        <title>PacBio SMRT assembly of a complex multi-replicon genome reveals chlorocatechol degradative operon in a region of genome plasticity.</title>
        <authorList>
            <person name="Ricker N."/>
            <person name="Shen S.Y."/>
            <person name="Goordial J."/>
            <person name="Jin S."/>
            <person name="Fulthorpe R.R."/>
        </authorList>
    </citation>
    <scope>NUCLEOTIDE SEQUENCE [LARGE SCALE GENOMIC DNA]</scope>
    <source>
        <strain evidence="4 5">OLGA172</strain>
    </source>
</reference>
<dbReference type="CDD" id="cd16834">
    <property type="entry name" value="CNF1-like"/>
    <property type="match status" value="1"/>
</dbReference>
<protein>
    <recommendedName>
        <fullName evidence="6">OTU domain-containing protein</fullName>
    </recommendedName>
</protein>
<dbReference type="InterPro" id="IPR011324">
    <property type="entry name" value="Cytotoxic_necrot_fac-like_cat"/>
</dbReference>
<dbReference type="RefSeq" id="WP_063495899.1">
    <property type="nucleotide sequence ID" value="NZ_CP014578.1"/>
</dbReference>
<name>A0A160FJK5_9BURK</name>
<feature type="compositionally biased region" description="Basic and acidic residues" evidence="1">
    <location>
        <begin position="701"/>
        <end position="711"/>
    </location>
</feature>
<feature type="compositionally biased region" description="Polar residues" evidence="1">
    <location>
        <begin position="583"/>
        <end position="603"/>
    </location>
</feature>
<feature type="domain" description="Tox-PLDMTX" evidence="3">
    <location>
        <begin position="2295"/>
        <end position="2372"/>
    </location>
</feature>
<evidence type="ECO:0008006" key="6">
    <source>
        <dbReference type="Google" id="ProtNLM"/>
    </source>
</evidence>
<dbReference type="InterPro" id="IPR028907">
    <property type="entry name" value="Tox-PLDMTX_dom"/>
</dbReference>
<evidence type="ECO:0000259" key="3">
    <source>
        <dbReference type="Pfam" id="PF15645"/>
    </source>
</evidence>
<organism evidence="4 5">
    <name type="scientific">Paraburkholderia phytofirmans OLGA172</name>
    <dbReference type="NCBI Taxonomy" id="1417228"/>
    <lineage>
        <taxon>Bacteria</taxon>
        <taxon>Pseudomonadati</taxon>
        <taxon>Pseudomonadota</taxon>
        <taxon>Betaproteobacteria</taxon>
        <taxon>Burkholderiales</taxon>
        <taxon>Burkholderiaceae</taxon>
        <taxon>Paraburkholderia</taxon>
    </lineage>
</organism>
<feature type="region of interest" description="Disordered" evidence="1">
    <location>
        <begin position="583"/>
        <end position="608"/>
    </location>
</feature>
<dbReference type="Gene3D" id="3.60.100.10">
    <property type="entry name" value="Cytotoxic necrotizing factor, Rho-activating domain"/>
    <property type="match status" value="1"/>
</dbReference>
<evidence type="ECO:0000313" key="5">
    <source>
        <dbReference type="Proteomes" id="UP000076852"/>
    </source>
</evidence>
<dbReference type="EMBL" id="CP014578">
    <property type="protein sequence ID" value="ANB72465.1"/>
    <property type="molecule type" value="Genomic_DNA"/>
</dbReference>
<proteinExistence type="predicted"/>
<dbReference type="Proteomes" id="UP000076852">
    <property type="component" value="Chromosome 1"/>
</dbReference>
<dbReference type="SUPFAM" id="SSF49899">
    <property type="entry name" value="Concanavalin A-like lectins/glucanases"/>
    <property type="match status" value="1"/>
</dbReference>